<proteinExistence type="predicted"/>
<keyword evidence="3" id="KW-1185">Reference proteome</keyword>
<sequence>MGHVHCPHHERVEGTHQSRGKPSRIPATVQYALLETAPFKFAKMLESIDQSTSDLLQLNT</sequence>
<protein>
    <submittedName>
        <fullName evidence="2">Uncharacterized protein</fullName>
    </submittedName>
</protein>
<feature type="compositionally biased region" description="Basic and acidic residues" evidence="1">
    <location>
        <begin position="7"/>
        <end position="16"/>
    </location>
</feature>
<dbReference type="AlphaFoldDB" id="S7ZKE2"/>
<organism evidence="2 3">
    <name type="scientific">Penicillium oxalicum (strain 114-2 / CGMCC 5302)</name>
    <name type="common">Penicillium decumbens</name>
    <dbReference type="NCBI Taxonomy" id="933388"/>
    <lineage>
        <taxon>Eukaryota</taxon>
        <taxon>Fungi</taxon>
        <taxon>Dikarya</taxon>
        <taxon>Ascomycota</taxon>
        <taxon>Pezizomycotina</taxon>
        <taxon>Eurotiomycetes</taxon>
        <taxon>Eurotiomycetidae</taxon>
        <taxon>Eurotiales</taxon>
        <taxon>Aspergillaceae</taxon>
        <taxon>Penicillium</taxon>
    </lineage>
</organism>
<dbReference type="Proteomes" id="UP000019376">
    <property type="component" value="Unassembled WGS sequence"/>
</dbReference>
<gene>
    <name evidence="2" type="ORF">PDE_06065</name>
</gene>
<dbReference type="EMBL" id="KB644413">
    <property type="protein sequence ID" value="EPS31110.1"/>
    <property type="molecule type" value="Genomic_DNA"/>
</dbReference>
<evidence type="ECO:0000313" key="3">
    <source>
        <dbReference type="Proteomes" id="UP000019376"/>
    </source>
</evidence>
<feature type="region of interest" description="Disordered" evidence="1">
    <location>
        <begin position="1"/>
        <end position="24"/>
    </location>
</feature>
<accession>S7ZKE2</accession>
<reference evidence="2 3" key="1">
    <citation type="journal article" date="2013" name="PLoS ONE">
        <title>Genomic and secretomic analyses reveal unique features of the lignocellulolytic enzyme system of Penicillium decumbens.</title>
        <authorList>
            <person name="Liu G."/>
            <person name="Zhang L."/>
            <person name="Wei X."/>
            <person name="Zou G."/>
            <person name="Qin Y."/>
            <person name="Ma L."/>
            <person name="Li J."/>
            <person name="Zheng H."/>
            <person name="Wang S."/>
            <person name="Wang C."/>
            <person name="Xun L."/>
            <person name="Zhao G.-P."/>
            <person name="Zhou Z."/>
            <person name="Qu Y."/>
        </authorList>
    </citation>
    <scope>NUCLEOTIDE SEQUENCE [LARGE SCALE GENOMIC DNA]</scope>
    <source>
        <strain evidence="3">114-2 / CGMCC 5302</strain>
    </source>
</reference>
<dbReference type="HOGENOM" id="CLU_2942530_0_0_1"/>
<name>S7ZKE2_PENO1</name>
<evidence type="ECO:0000313" key="2">
    <source>
        <dbReference type="EMBL" id="EPS31110.1"/>
    </source>
</evidence>
<evidence type="ECO:0000256" key="1">
    <source>
        <dbReference type="SAM" id="MobiDB-lite"/>
    </source>
</evidence>